<dbReference type="InterPro" id="IPR050882">
    <property type="entry name" value="Prepilin_peptidase/N-MTase"/>
</dbReference>
<feature type="transmembrane region" description="Helical" evidence="10">
    <location>
        <begin position="148"/>
        <end position="168"/>
    </location>
</feature>
<keyword evidence="6 10" id="KW-1133">Transmembrane helix</keyword>
<keyword evidence="9" id="KW-0511">Multifunctional enzyme</keyword>
<keyword evidence="9" id="KW-0489">Methyltransferase</keyword>
<dbReference type="GO" id="GO:0006465">
    <property type="term" value="P:signal peptide processing"/>
    <property type="evidence" value="ECO:0007669"/>
    <property type="project" value="TreeGrafter"/>
</dbReference>
<evidence type="ECO:0000256" key="8">
    <source>
        <dbReference type="RuleBase" id="RU003793"/>
    </source>
</evidence>
<comment type="caution">
    <text evidence="13">The sequence shown here is derived from an EMBL/GenBank/DDBJ whole genome shotgun (WGS) entry which is preliminary data.</text>
</comment>
<dbReference type="InterPro" id="IPR014032">
    <property type="entry name" value="Peptidase_A24A_bac"/>
</dbReference>
<reference evidence="13" key="1">
    <citation type="journal article" date="2020" name="mSystems">
        <title>Genome- and Community-Level Interaction Insights into Carbon Utilization and Element Cycling Functions of Hydrothermarchaeota in Hydrothermal Sediment.</title>
        <authorList>
            <person name="Zhou Z."/>
            <person name="Liu Y."/>
            <person name="Xu W."/>
            <person name="Pan J."/>
            <person name="Luo Z.H."/>
            <person name="Li M."/>
        </authorList>
    </citation>
    <scope>NUCLEOTIDE SEQUENCE [LARGE SCALE GENOMIC DNA]</scope>
    <source>
        <strain evidence="13">SpSt-897</strain>
    </source>
</reference>
<feature type="transmembrane region" description="Helical" evidence="10">
    <location>
        <begin position="121"/>
        <end position="141"/>
    </location>
</feature>
<protein>
    <recommendedName>
        <fullName evidence="9">Prepilin leader peptidase/N-methyltransferase</fullName>
        <ecNumber evidence="9">2.1.1.-</ecNumber>
        <ecNumber evidence="9">3.4.23.43</ecNumber>
    </recommendedName>
</protein>
<dbReference type="PANTHER" id="PTHR30487:SF0">
    <property type="entry name" value="PREPILIN LEADER PEPTIDASE_N-METHYLTRANSFERASE-RELATED"/>
    <property type="match status" value="1"/>
</dbReference>
<evidence type="ECO:0000256" key="6">
    <source>
        <dbReference type="ARBA" id="ARBA00022989"/>
    </source>
</evidence>
<evidence type="ECO:0000259" key="12">
    <source>
        <dbReference type="Pfam" id="PF06750"/>
    </source>
</evidence>
<proteinExistence type="inferred from homology"/>
<dbReference type="Gene3D" id="1.20.120.1220">
    <property type="match status" value="1"/>
</dbReference>
<dbReference type="PRINTS" id="PR00864">
    <property type="entry name" value="PREPILNPTASE"/>
</dbReference>
<feature type="domain" description="Prepilin type IV endopeptidase peptidase" evidence="11">
    <location>
        <begin position="105"/>
        <end position="213"/>
    </location>
</feature>
<name>A0A7C3V5X7_9BACT</name>
<comment type="subcellular location">
    <subcellularLocation>
        <location evidence="1">Cell inner membrane</location>
        <topology evidence="1">Multi-pass membrane protein</topology>
    </subcellularLocation>
    <subcellularLocation>
        <location evidence="9">Cell membrane</location>
        <topology evidence="9">Multi-pass membrane protein</topology>
    </subcellularLocation>
</comment>
<dbReference type="InterPro" id="IPR010627">
    <property type="entry name" value="Prepilin_pept_A24_N"/>
</dbReference>
<keyword evidence="9" id="KW-0378">Hydrolase</keyword>
<dbReference type="EC" id="2.1.1.-" evidence="9"/>
<feature type="transmembrane region" description="Helical" evidence="10">
    <location>
        <begin position="225"/>
        <end position="244"/>
    </location>
</feature>
<dbReference type="PANTHER" id="PTHR30487">
    <property type="entry name" value="TYPE 4 PREPILIN-LIKE PROTEINS LEADER PEPTIDE-PROCESSING ENZYME"/>
    <property type="match status" value="1"/>
</dbReference>
<evidence type="ECO:0000256" key="10">
    <source>
        <dbReference type="SAM" id="Phobius"/>
    </source>
</evidence>
<accession>A0A7C3V5X7</accession>
<comment type="function">
    <text evidence="9">Plays an essential role in type IV pili and type II pseudopili formation by proteolytically removing the leader sequence from substrate proteins and subsequently monomethylating the alpha-amino group of the newly exposed N-terminal phenylalanine.</text>
</comment>
<evidence type="ECO:0000256" key="2">
    <source>
        <dbReference type="ARBA" id="ARBA00005801"/>
    </source>
</evidence>
<evidence type="ECO:0000313" key="13">
    <source>
        <dbReference type="EMBL" id="HGF34714.1"/>
    </source>
</evidence>
<evidence type="ECO:0000259" key="11">
    <source>
        <dbReference type="Pfam" id="PF01478"/>
    </source>
</evidence>
<dbReference type="EC" id="3.4.23.43" evidence="9"/>
<keyword evidence="3" id="KW-1003">Cell membrane</keyword>
<feature type="transmembrane region" description="Helical" evidence="10">
    <location>
        <begin position="6"/>
        <end position="25"/>
    </location>
</feature>
<evidence type="ECO:0000256" key="9">
    <source>
        <dbReference type="RuleBase" id="RU003794"/>
    </source>
</evidence>
<dbReference type="GO" id="GO:0032259">
    <property type="term" value="P:methylation"/>
    <property type="evidence" value="ECO:0007669"/>
    <property type="project" value="UniProtKB-KW"/>
</dbReference>
<dbReference type="AlphaFoldDB" id="A0A7C3V5X7"/>
<dbReference type="GO" id="GO:0004190">
    <property type="term" value="F:aspartic-type endopeptidase activity"/>
    <property type="evidence" value="ECO:0007669"/>
    <property type="project" value="UniProtKB-EC"/>
</dbReference>
<dbReference type="Pfam" id="PF01478">
    <property type="entry name" value="Peptidase_A24"/>
    <property type="match status" value="1"/>
</dbReference>
<dbReference type="EMBL" id="DTMF01000250">
    <property type="protein sequence ID" value="HGF34714.1"/>
    <property type="molecule type" value="Genomic_DNA"/>
</dbReference>
<evidence type="ECO:0000256" key="7">
    <source>
        <dbReference type="ARBA" id="ARBA00023136"/>
    </source>
</evidence>
<gene>
    <name evidence="13" type="ORF">ENW96_10055</name>
</gene>
<keyword evidence="4" id="KW-0997">Cell inner membrane</keyword>
<comment type="similarity">
    <text evidence="2 8">Belongs to the peptidase A24 family.</text>
</comment>
<dbReference type="GO" id="GO:0005886">
    <property type="term" value="C:plasma membrane"/>
    <property type="evidence" value="ECO:0007669"/>
    <property type="project" value="UniProtKB-SubCell"/>
</dbReference>
<organism evidence="13">
    <name type="scientific">Desulfobacca acetoxidans</name>
    <dbReference type="NCBI Taxonomy" id="60893"/>
    <lineage>
        <taxon>Bacteria</taxon>
        <taxon>Pseudomonadati</taxon>
        <taxon>Thermodesulfobacteriota</taxon>
        <taxon>Desulfobaccia</taxon>
        <taxon>Desulfobaccales</taxon>
        <taxon>Desulfobaccaceae</taxon>
        <taxon>Desulfobacca</taxon>
    </lineage>
</organism>
<keyword evidence="5 9" id="KW-0812">Transmembrane</keyword>
<keyword evidence="9" id="KW-0645">Protease</keyword>
<evidence type="ECO:0000256" key="1">
    <source>
        <dbReference type="ARBA" id="ARBA00004429"/>
    </source>
</evidence>
<feature type="transmembrane region" description="Helical" evidence="10">
    <location>
        <begin position="201"/>
        <end position="218"/>
    </location>
</feature>
<evidence type="ECO:0000256" key="3">
    <source>
        <dbReference type="ARBA" id="ARBA00022475"/>
    </source>
</evidence>
<dbReference type="GO" id="GO:0008168">
    <property type="term" value="F:methyltransferase activity"/>
    <property type="evidence" value="ECO:0007669"/>
    <property type="project" value="UniProtKB-KW"/>
</dbReference>
<dbReference type="Pfam" id="PF06750">
    <property type="entry name" value="A24_N_bact"/>
    <property type="match status" value="1"/>
</dbReference>
<feature type="transmembrane region" description="Helical" evidence="10">
    <location>
        <begin position="97"/>
        <end position="115"/>
    </location>
</feature>
<keyword evidence="7 10" id="KW-0472">Membrane</keyword>
<evidence type="ECO:0000256" key="4">
    <source>
        <dbReference type="ARBA" id="ARBA00022519"/>
    </source>
</evidence>
<dbReference type="InterPro" id="IPR000045">
    <property type="entry name" value="Prepilin_IV_endopep_pep"/>
</dbReference>
<feature type="domain" description="Prepilin peptidase A24 N-terminal" evidence="12">
    <location>
        <begin position="9"/>
        <end position="90"/>
    </location>
</feature>
<comment type="catalytic activity">
    <reaction evidence="9">
        <text>Typically cleaves a -Gly-|-Phe- bond to release an N-terminal, basic peptide of 5-8 residues from type IV prepilin, and then N-methylates the new N-terminal amino group, the methyl donor being S-adenosyl-L-methionine.</text>
        <dbReference type="EC" id="3.4.23.43"/>
    </reaction>
</comment>
<keyword evidence="9" id="KW-0808">Transferase</keyword>
<evidence type="ECO:0000256" key="5">
    <source>
        <dbReference type="ARBA" id="ARBA00022692"/>
    </source>
</evidence>
<sequence>MTGNLVAALTGLVVGSFLNIIIIILSQDDSFRTGRPLCPHCQHPLPWSASFFLSNPAWLGGRCRVCGQAMSSWPRQAVSLAAVVLALALWRRFPGNALLLVYVPFTAALLVLTVLDLQHLWLPDLITLPGIGFGLISALILPRPGFRSALLGAILGWAFFRLAGWAFGRVMKNQPEGLGRGDAKLAAFIGAVLGLETLPRVLLTAAVLGSLAGLLAVWQREGDRFTAIPYGPFLAGGALLFLFWKA</sequence>